<reference evidence="1" key="1">
    <citation type="submission" date="2018-02" db="EMBL/GenBank/DDBJ databases">
        <title>Rhizophora mucronata_Transcriptome.</title>
        <authorList>
            <person name="Meera S.P."/>
            <person name="Sreeshan A."/>
            <person name="Augustine A."/>
        </authorList>
    </citation>
    <scope>NUCLEOTIDE SEQUENCE</scope>
    <source>
        <tissue evidence="1">Leaf</tissue>
    </source>
</reference>
<evidence type="ECO:0000313" key="1">
    <source>
        <dbReference type="EMBL" id="MBX70413.1"/>
    </source>
</evidence>
<sequence length="39" mass="4370">MVVLINPLQVSIELRSTFNISINLYAHSKILLLIFLGEG</sequence>
<protein>
    <submittedName>
        <fullName evidence="1">Uncharacterized protein</fullName>
    </submittedName>
</protein>
<organism evidence="1">
    <name type="scientific">Rhizophora mucronata</name>
    <name type="common">Asiatic mangrove</name>
    <dbReference type="NCBI Taxonomy" id="61149"/>
    <lineage>
        <taxon>Eukaryota</taxon>
        <taxon>Viridiplantae</taxon>
        <taxon>Streptophyta</taxon>
        <taxon>Embryophyta</taxon>
        <taxon>Tracheophyta</taxon>
        <taxon>Spermatophyta</taxon>
        <taxon>Magnoliopsida</taxon>
        <taxon>eudicotyledons</taxon>
        <taxon>Gunneridae</taxon>
        <taxon>Pentapetalae</taxon>
        <taxon>rosids</taxon>
        <taxon>fabids</taxon>
        <taxon>Malpighiales</taxon>
        <taxon>Rhizophoraceae</taxon>
        <taxon>Rhizophora</taxon>
    </lineage>
</organism>
<accession>A0A2P2QTT5</accession>
<name>A0A2P2QTT5_RHIMU</name>
<proteinExistence type="predicted"/>
<dbReference type="AlphaFoldDB" id="A0A2P2QTT5"/>
<dbReference type="EMBL" id="GGEC01089929">
    <property type="protein sequence ID" value="MBX70413.1"/>
    <property type="molecule type" value="Transcribed_RNA"/>
</dbReference>